<comment type="similarity">
    <text evidence="1 2">Belongs to the small heat shock protein (HSP20) family.</text>
</comment>
<feature type="domain" description="SHSP" evidence="3">
    <location>
        <begin position="28"/>
        <end position="139"/>
    </location>
</feature>
<evidence type="ECO:0000256" key="2">
    <source>
        <dbReference type="RuleBase" id="RU003616"/>
    </source>
</evidence>
<dbReference type="InterPro" id="IPR031107">
    <property type="entry name" value="Small_HSP"/>
</dbReference>
<dbReference type="SUPFAM" id="SSF49764">
    <property type="entry name" value="HSP20-like chaperones"/>
    <property type="match status" value="1"/>
</dbReference>
<dbReference type="OrthoDB" id="9814487at2"/>
<dbReference type="PANTHER" id="PTHR11527">
    <property type="entry name" value="HEAT-SHOCK PROTEIN 20 FAMILY MEMBER"/>
    <property type="match status" value="1"/>
</dbReference>
<dbReference type="Proteomes" id="UP000238042">
    <property type="component" value="Unassembled WGS sequence"/>
</dbReference>
<dbReference type="EMBL" id="PSZM01000001">
    <property type="protein sequence ID" value="PQL95413.1"/>
    <property type="molecule type" value="Genomic_DNA"/>
</dbReference>
<comment type="caution">
    <text evidence="4">The sequence shown here is derived from an EMBL/GenBank/DDBJ whole genome shotgun (WGS) entry which is preliminary data.</text>
</comment>
<dbReference type="InterPro" id="IPR002068">
    <property type="entry name" value="A-crystallin/Hsp20_dom"/>
</dbReference>
<evidence type="ECO:0000313" key="5">
    <source>
        <dbReference type="Proteomes" id="UP000238042"/>
    </source>
</evidence>
<dbReference type="InterPro" id="IPR008978">
    <property type="entry name" value="HSP20-like_chaperone"/>
</dbReference>
<evidence type="ECO:0000313" key="4">
    <source>
        <dbReference type="EMBL" id="PQL95413.1"/>
    </source>
</evidence>
<dbReference type="RefSeq" id="WP_105245401.1">
    <property type="nucleotide sequence ID" value="NZ_PSZM01000001.1"/>
</dbReference>
<keyword evidence="5" id="KW-1185">Reference proteome</keyword>
<gene>
    <name evidence="4" type="ORF">C4S77_01040</name>
</gene>
<dbReference type="AlphaFoldDB" id="A0A2S8AGL0"/>
<evidence type="ECO:0000256" key="1">
    <source>
        <dbReference type="PROSITE-ProRule" id="PRU00285"/>
    </source>
</evidence>
<reference evidence="4 5" key="1">
    <citation type="submission" date="2018-02" db="EMBL/GenBank/DDBJ databases">
        <title>Genome sequences of Apibacter spp., gut symbionts of Asian honey bees.</title>
        <authorList>
            <person name="Kwong W.K."/>
            <person name="Steele M.I."/>
            <person name="Moran N.A."/>
        </authorList>
    </citation>
    <scope>NUCLEOTIDE SEQUENCE [LARGE SCALE GENOMIC DNA]</scope>
    <source>
        <strain evidence="5">wkB301</strain>
    </source>
</reference>
<name>A0A2S8AGL0_9FLAO</name>
<dbReference type="Gene3D" id="2.60.40.790">
    <property type="match status" value="1"/>
</dbReference>
<evidence type="ECO:0000259" key="3">
    <source>
        <dbReference type="PROSITE" id="PS01031"/>
    </source>
</evidence>
<organism evidence="4 5">
    <name type="scientific">Apibacter adventoris</name>
    <dbReference type="NCBI Taxonomy" id="1679466"/>
    <lineage>
        <taxon>Bacteria</taxon>
        <taxon>Pseudomonadati</taxon>
        <taxon>Bacteroidota</taxon>
        <taxon>Flavobacteriia</taxon>
        <taxon>Flavobacteriales</taxon>
        <taxon>Weeksellaceae</taxon>
        <taxon>Apibacter</taxon>
    </lineage>
</organism>
<proteinExistence type="inferred from homology"/>
<protein>
    <submittedName>
        <fullName evidence="4">Heat-shock protein Hsp20</fullName>
    </submittedName>
</protein>
<dbReference type="CDD" id="cd06464">
    <property type="entry name" value="ACD_sHsps-like"/>
    <property type="match status" value="1"/>
</dbReference>
<dbReference type="Pfam" id="PF00011">
    <property type="entry name" value="HSP20"/>
    <property type="match status" value="1"/>
</dbReference>
<accession>A0A2S8AGL0</accession>
<dbReference type="PROSITE" id="PS01031">
    <property type="entry name" value="SHSP"/>
    <property type="match status" value="1"/>
</dbReference>
<sequence>MATDIIKTENKGLSSLLDELFSTSTGWNKPEIKFPPVNITEDNDNFEVDLYAPGLEKNDFKVNLENGLLTISYDKKIENKDKKSHRVEYMQSSFSRSFTIDDANIDAAKIDASYKDGVLKLTLPKKEKTEIAPKQIEVK</sequence>